<accession>A0A419NDC6</accession>
<dbReference type="AlphaFoldDB" id="A0A419NDC6"/>
<reference evidence="1 2" key="1">
    <citation type="submission" date="2018-09" db="EMBL/GenBank/DDBJ databases">
        <authorList>
            <person name="Le Fleche-Mateos A."/>
        </authorList>
    </citation>
    <scope>NUCLEOTIDE SEQUENCE [LARGE SCALE GENOMIC DNA]</scope>
    <source>
        <strain evidence="1 2">DSM 27399</strain>
    </source>
</reference>
<evidence type="ECO:0000313" key="2">
    <source>
        <dbReference type="Proteomes" id="UP000284908"/>
    </source>
</evidence>
<name>A0A419NDC6_9GAMM</name>
<proteinExistence type="predicted"/>
<dbReference type="Proteomes" id="UP000284908">
    <property type="component" value="Unassembled WGS sequence"/>
</dbReference>
<sequence>MTAKDFNQRKVTDDYAPDQARQKLTSFFENHPVALETVQTLNRTQACVLAALLDDKSITTSGYTIPADYGVKRASAVIHALDKEYSFPISSRRVETESDVGNRTKQSLFFITREDQERLKVEPEVVFKERHDSACRKKESQAQKEIKRLVKEYGEDGVRELLERTANDEAGPDSNAG</sequence>
<dbReference type="EMBL" id="RAHH01000004">
    <property type="protein sequence ID" value="RJT46475.1"/>
    <property type="molecule type" value="Genomic_DNA"/>
</dbReference>
<comment type="caution">
    <text evidence="1">The sequence shown here is derived from an EMBL/GenBank/DDBJ whole genome shotgun (WGS) entry which is preliminary data.</text>
</comment>
<dbReference type="RefSeq" id="WP_120131618.1">
    <property type="nucleotide sequence ID" value="NZ_RAHH01000004.1"/>
</dbReference>
<protein>
    <submittedName>
        <fullName evidence="1">Uncharacterized protein</fullName>
    </submittedName>
</protein>
<dbReference type="OrthoDB" id="6555768at2"/>
<organism evidence="1 2">
    <name type="scientific">Rahnella woolbedingensis</name>
    <dbReference type="NCBI Taxonomy" id="1510574"/>
    <lineage>
        <taxon>Bacteria</taxon>
        <taxon>Pseudomonadati</taxon>
        <taxon>Pseudomonadota</taxon>
        <taxon>Gammaproteobacteria</taxon>
        <taxon>Enterobacterales</taxon>
        <taxon>Yersiniaceae</taxon>
        <taxon>Rahnella</taxon>
    </lineage>
</organism>
<evidence type="ECO:0000313" key="1">
    <source>
        <dbReference type="EMBL" id="RJT46475.1"/>
    </source>
</evidence>
<keyword evidence="2" id="KW-1185">Reference proteome</keyword>
<gene>
    <name evidence="1" type="ORF">D6C13_04440</name>
</gene>